<dbReference type="STRING" id="389348.PNK_2387"/>
<dbReference type="AlphaFoldDB" id="A0A0U5JHS7"/>
<reference evidence="3" key="1">
    <citation type="submission" date="2015-09" db="EMBL/GenBank/DDBJ databases">
        <authorList>
            <person name="Bertelli C."/>
        </authorList>
    </citation>
    <scope>NUCLEOTIDE SEQUENCE [LARGE SCALE GENOMIC DNA]</scope>
    <source>
        <strain evidence="3">KNic</strain>
    </source>
</reference>
<keyword evidence="1" id="KW-0812">Transmembrane</keyword>
<keyword evidence="1" id="KW-0472">Membrane</keyword>
<dbReference type="InterPro" id="IPR011726">
    <property type="entry name" value="KdpF"/>
</dbReference>
<dbReference type="RefSeq" id="WP_079992923.1">
    <property type="nucleotide sequence ID" value="NZ_LN879502.1"/>
</dbReference>
<organism evidence="2 3">
    <name type="scientific">Candidatus Protochlamydia naegleriophila</name>
    <dbReference type="NCBI Taxonomy" id="389348"/>
    <lineage>
        <taxon>Bacteria</taxon>
        <taxon>Pseudomonadati</taxon>
        <taxon>Chlamydiota</taxon>
        <taxon>Chlamydiia</taxon>
        <taxon>Parachlamydiales</taxon>
        <taxon>Parachlamydiaceae</taxon>
        <taxon>Candidatus Protochlamydia</taxon>
    </lineage>
</organism>
<evidence type="ECO:0000256" key="1">
    <source>
        <dbReference type="SAM" id="Phobius"/>
    </source>
</evidence>
<sequence>MQSEFILAGVICVFLLIYLTYTILHPEKF</sequence>
<dbReference type="GO" id="GO:0005886">
    <property type="term" value="C:plasma membrane"/>
    <property type="evidence" value="ECO:0007669"/>
    <property type="project" value="InterPro"/>
</dbReference>
<accession>A0A0U5JHS7</accession>
<dbReference type="KEGG" id="pnl:PNK_2387"/>
<dbReference type="Pfam" id="PF09604">
    <property type="entry name" value="Potass_KdpF"/>
    <property type="match status" value="1"/>
</dbReference>
<name>A0A0U5JHS7_9BACT</name>
<protein>
    <submittedName>
        <fullName evidence="2">Hypothetical membrane protein</fullName>
    </submittedName>
</protein>
<evidence type="ECO:0000313" key="3">
    <source>
        <dbReference type="Proteomes" id="UP000069902"/>
    </source>
</evidence>
<feature type="transmembrane region" description="Helical" evidence="1">
    <location>
        <begin position="6"/>
        <end position="24"/>
    </location>
</feature>
<dbReference type="Proteomes" id="UP000069902">
    <property type="component" value="Chromosome cPNK"/>
</dbReference>
<dbReference type="EMBL" id="LN879502">
    <property type="protein sequence ID" value="CUI17983.1"/>
    <property type="molecule type" value="Genomic_DNA"/>
</dbReference>
<dbReference type="GO" id="GO:0008556">
    <property type="term" value="F:P-type potassium transmembrane transporter activity"/>
    <property type="evidence" value="ECO:0007669"/>
    <property type="project" value="InterPro"/>
</dbReference>
<dbReference type="PATRIC" id="fig|389348.3.peg.2678"/>
<dbReference type="InParanoid" id="A0A0U5JHS7"/>
<dbReference type="NCBIfam" id="TIGR02115">
    <property type="entry name" value="potass_kdpF"/>
    <property type="match status" value="1"/>
</dbReference>
<evidence type="ECO:0000313" key="2">
    <source>
        <dbReference type="EMBL" id="CUI17983.1"/>
    </source>
</evidence>
<proteinExistence type="predicted"/>
<keyword evidence="3" id="KW-1185">Reference proteome</keyword>
<keyword evidence="1" id="KW-1133">Transmembrane helix</keyword>
<gene>
    <name evidence="2" type="ORF">PNK_2387</name>
</gene>